<dbReference type="AlphaFoldDB" id="A0A9W8HY62"/>
<dbReference type="OrthoDB" id="428577at2759"/>
<name>A0A9W8HY62_9FUNG</name>
<organism evidence="2 3">
    <name type="scientific">Coemansia guatemalensis</name>
    <dbReference type="NCBI Taxonomy" id="2761395"/>
    <lineage>
        <taxon>Eukaryota</taxon>
        <taxon>Fungi</taxon>
        <taxon>Fungi incertae sedis</taxon>
        <taxon>Zoopagomycota</taxon>
        <taxon>Kickxellomycotina</taxon>
        <taxon>Kickxellomycetes</taxon>
        <taxon>Kickxellales</taxon>
        <taxon>Kickxellaceae</taxon>
        <taxon>Coemansia</taxon>
    </lineage>
</organism>
<keyword evidence="3" id="KW-1185">Reference proteome</keyword>
<reference evidence="2" key="1">
    <citation type="submission" date="2022-07" db="EMBL/GenBank/DDBJ databases">
        <title>Phylogenomic reconstructions and comparative analyses of Kickxellomycotina fungi.</title>
        <authorList>
            <person name="Reynolds N.K."/>
            <person name="Stajich J.E."/>
            <person name="Barry K."/>
            <person name="Grigoriev I.V."/>
            <person name="Crous P."/>
            <person name="Smith M.E."/>
        </authorList>
    </citation>
    <scope>NUCLEOTIDE SEQUENCE</scope>
    <source>
        <strain evidence="2">NRRL 1565</strain>
    </source>
</reference>
<evidence type="ECO:0000256" key="1">
    <source>
        <dbReference type="SAM" id="MobiDB-lite"/>
    </source>
</evidence>
<gene>
    <name evidence="2" type="ORF">H4R20_005301</name>
</gene>
<evidence type="ECO:0000313" key="3">
    <source>
        <dbReference type="Proteomes" id="UP001140094"/>
    </source>
</evidence>
<feature type="compositionally biased region" description="Low complexity" evidence="1">
    <location>
        <begin position="63"/>
        <end position="78"/>
    </location>
</feature>
<dbReference type="EMBL" id="JANBUO010001707">
    <property type="protein sequence ID" value="KAJ2797127.1"/>
    <property type="molecule type" value="Genomic_DNA"/>
</dbReference>
<evidence type="ECO:0000313" key="2">
    <source>
        <dbReference type="EMBL" id="KAJ2797127.1"/>
    </source>
</evidence>
<feature type="region of interest" description="Disordered" evidence="1">
    <location>
        <begin position="61"/>
        <end position="98"/>
    </location>
</feature>
<sequence>MVGVCANEPYFRLKRGALTVFVKAKATDKILAIKTKLLHALQAHDEDGLFSNLSVGSIHLIAPQHQQQQQQEQQQQDQNDPHDQPQQAPVDSGAQLRPLLDNDKVGASNLVDDGIIYFVFKQQDGTYEEPSVVDYDADAQDMAAVCY</sequence>
<accession>A0A9W8HY62</accession>
<proteinExistence type="predicted"/>
<comment type="caution">
    <text evidence="2">The sequence shown here is derived from an EMBL/GenBank/DDBJ whole genome shotgun (WGS) entry which is preliminary data.</text>
</comment>
<protein>
    <submittedName>
        <fullName evidence="2">Uncharacterized protein</fullName>
    </submittedName>
</protein>
<dbReference type="Proteomes" id="UP001140094">
    <property type="component" value="Unassembled WGS sequence"/>
</dbReference>